<keyword evidence="8 16" id="KW-1133">Transmembrane helix</keyword>
<dbReference type="EMBL" id="WEKX01019947">
    <property type="protein sequence ID" value="NWI93747.1"/>
    <property type="molecule type" value="Genomic_DNA"/>
</dbReference>
<dbReference type="GO" id="GO:0055037">
    <property type="term" value="C:recycling endosome"/>
    <property type="evidence" value="ECO:0007669"/>
    <property type="project" value="UniProtKB-SubCell"/>
</dbReference>
<dbReference type="GO" id="GO:0005769">
    <property type="term" value="C:early endosome"/>
    <property type="evidence" value="ECO:0007669"/>
    <property type="project" value="UniProtKB-SubCell"/>
</dbReference>
<protein>
    <recommendedName>
        <fullName evidence="5">Atypical chemokine receptor 1</fullName>
    </recommendedName>
    <alternativeName>
        <fullName evidence="15">Duffy antigen/chemokine receptor</fullName>
    </alternativeName>
</protein>
<keyword evidence="14" id="KW-0807">Transducer</keyword>
<dbReference type="GO" id="GO:0016020">
    <property type="term" value="C:membrane"/>
    <property type="evidence" value="ECO:0007669"/>
    <property type="project" value="UniProtKB-SubCell"/>
</dbReference>
<dbReference type="OrthoDB" id="9396544at2759"/>
<evidence type="ECO:0000256" key="11">
    <source>
        <dbReference type="ARBA" id="ARBA00023157"/>
    </source>
</evidence>
<gene>
    <name evidence="17" type="primary">Ackr1</name>
    <name evidence="17" type="ORF">PITSOR_R15174</name>
</gene>
<dbReference type="GO" id="GO:0070098">
    <property type="term" value="P:chemokine-mediated signaling pathway"/>
    <property type="evidence" value="ECO:0007669"/>
    <property type="project" value="InterPro"/>
</dbReference>
<evidence type="ECO:0000256" key="3">
    <source>
        <dbReference type="ARBA" id="ARBA00004412"/>
    </source>
</evidence>
<keyword evidence="11" id="KW-1015">Disulfide bond</keyword>
<keyword evidence="18" id="KW-1185">Reference proteome</keyword>
<keyword evidence="9" id="KW-0297">G-protein coupled receptor</keyword>
<keyword evidence="13" id="KW-0325">Glycoprotein</keyword>
<feature type="transmembrane region" description="Helical" evidence="16">
    <location>
        <begin position="52"/>
        <end position="72"/>
    </location>
</feature>
<evidence type="ECO:0000256" key="12">
    <source>
        <dbReference type="ARBA" id="ARBA00023170"/>
    </source>
</evidence>
<dbReference type="PANTHER" id="PTHR14181:SF1">
    <property type="entry name" value="ATYPICAL CHEMOKINE RECEPTOR 1"/>
    <property type="match status" value="1"/>
</dbReference>
<feature type="non-terminal residue" evidence="17">
    <location>
        <position position="1"/>
    </location>
</feature>
<keyword evidence="7" id="KW-0967">Endosome</keyword>
<feature type="transmembrane region" description="Helical" evidence="16">
    <location>
        <begin position="84"/>
        <end position="104"/>
    </location>
</feature>
<proteinExistence type="inferred from homology"/>
<evidence type="ECO:0000256" key="9">
    <source>
        <dbReference type="ARBA" id="ARBA00023040"/>
    </source>
</evidence>
<dbReference type="Proteomes" id="UP000633448">
    <property type="component" value="Unassembled WGS sequence"/>
</dbReference>
<evidence type="ECO:0000256" key="5">
    <source>
        <dbReference type="ARBA" id="ARBA00015484"/>
    </source>
</evidence>
<keyword evidence="6 16" id="KW-0812">Transmembrane</keyword>
<evidence type="ECO:0000256" key="16">
    <source>
        <dbReference type="SAM" id="Phobius"/>
    </source>
</evidence>
<evidence type="ECO:0000256" key="6">
    <source>
        <dbReference type="ARBA" id="ARBA00022692"/>
    </source>
</evidence>
<accession>A0A851FPR5</accession>
<evidence type="ECO:0000313" key="18">
    <source>
        <dbReference type="Proteomes" id="UP000633448"/>
    </source>
</evidence>
<comment type="similarity">
    <text evidence="4">Belongs to the G-protein coupled receptor 1 family. Atypical chemokine receptor subfamily.</text>
</comment>
<organism evidence="17 18">
    <name type="scientific">Pitta sordida</name>
    <name type="common">Hooded pitta</name>
    <dbReference type="NCBI Taxonomy" id="9163"/>
    <lineage>
        <taxon>Eukaryota</taxon>
        <taxon>Metazoa</taxon>
        <taxon>Chordata</taxon>
        <taxon>Craniata</taxon>
        <taxon>Vertebrata</taxon>
        <taxon>Euteleostomi</taxon>
        <taxon>Archelosauria</taxon>
        <taxon>Archosauria</taxon>
        <taxon>Dinosauria</taxon>
        <taxon>Saurischia</taxon>
        <taxon>Theropoda</taxon>
        <taxon>Coelurosauria</taxon>
        <taxon>Aves</taxon>
        <taxon>Neognathae</taxon>
        <taxon>Neoaves</taxon>
        <taxon>Telluraves</taxon>
        <taxon>Australaves</taxon>
        <taxon>Passeriformes</taxon>
        <taxon>Pittidae</taxon>
        <taxon>Pitta</taxon>
    </lineage>
</organism>
<evidence type="ECO:0000256" key="14">
    <source>
        <dbReference type="ARBA" id="ARBA00023224"/>
    </source>
</evidence>
<evidence type="ECO:0000256" key="4">
    <source>
        <dbReference type="ARBA" id="ARBA00008790"/>
    </source>
</evidence>
<evidence type="ECO:0000256" key="13">
    <source>
        <dbReference type="ARBA" id="ARBA00023180"/>
    </source>
</evidence>
<comment type="caution">
    <text evidence="17">The sequence shown here is derived from an EMBL/GenBank/DDBJ whole genome shotgun (WGS) entry which is preliminary data.</text>
</comment>
<evidence type="ECO:0000256" key="1">
    <source>
        <dbReference type="ARBA" id="ARBA00004141"/>
    </source>
</evidence>
<evidence type="ECO:0000256" key="2">
    <source>
        <dbReference type="ARBA" id="ARBA00004172"/>
    </source>
</evidence>
<dbReference type="GO" id="GO:0019956">
    <property type="term" value="F:chemokine binding"/>
    <property type="evidence" value="ECO:0007669"/>
    <property type="project" value="InterPro"/>
</dbReference>
<keyword evidence="12" id="KW-0675">Receptor</keyword>
<feature type="non-terminal residue" evidence="17">
    <location>
        <position position="123"/>
    </location>
</feature>
<sequence length="123" mass="13097">VLETQGFLDLQDIVGNFSYEDNDSNFTFVDYTAAAPCHNYYCPLFQHVAPPFLAVTCAVAALGTGALLVALTKRPRAWEWPQSRALVAQLALAMGLFAAALLMATPAALASGTVSGTDCVRRS</sequence>
<evidence type="ECO:0000256" key="8">
    <source>
        <dbReference type="ARBA" id="ARBA00022989"/>
    </source>
</evidence>
<reference evidence="17" key="1">
    <citation type="submission" date="2019-10" db="EMBL/GenBank/DDBJ databases">
        <title>Bird 10,000 Genomes (B10K) Project - Family phase.</title>
        <authorList>
            <person name="Zhang G."/>
        </authorList>
    </citation>
    <scope>NUCLEOTIDE SEQUENCE</scope>
    <source>
        <strain evidence="17">B10K-DU-002-53</strain>
        <tissue evidence="17">Muscle</tissue>
    </source>
</reference>
<evidence type="ECO:0000256" key="7">
    <source>
        <dbReference type="ARBA" id="ARBA00022753"/>
    </source>
</evidence>
<name>A0A851FPR5_PITSO</name>
<evidence type="ECO:0000256" key="15">
    <source>
        <dbReference type="ARBA" id="ARBA00030289"/>
    </source>
</evidence>
<comment type="subcellular location">
    <subcellularLocation>
        <location evidence="3">Early endosome</location>
    </subcellularLocation>
    <subcellularLocation>
        <location evidence="1">Membrane</location>
        <topology evidence="1">Multi-pass membrane protein</topology>
    </subcellularLocation>
    <subcellularLocation>
        <location evidence="2">Recycling endosome</location>
    </subcellularLocation>
</comment>
<dbReference type="InterPro" id="IPR005384">
    <property type="entry name" value="Duffy_chemokine_rcpt"/>
</dbReference>
<evidence type="ECO:0000256" key="10">
    <source>
        <dbReference type="ARBA" id="ARBA00023136"/>
    </source>
</evidence>
<dbReference type="AlphaFoldDB" id="A0A851FPR5"/>
<dbReference type="PANTHER" id="PTHR14181">
    <property type="entry name" value="DUFFY ANTIGEN/CHEMOKINE RECEPTOR"/>
    <property type="match status" value="1"/>
</dbReference>
<dbReference type="GO" id="GO:0004930">
    <property type="term" value="F:G protein-coupled receptor activity"/>
    <property type="evidence" value="ECO:0007669"/>
    <property type="project" value="UniProtKB-KW"/>
</dbReference>
<evidence type="ECO:0000313" key="17">
    <source>
        <dbReference type="EMBL" id="NWI93747.1"/>
    </source>
</evidence>
<keyword evidence="10 16" id="KW-0472">Membrane</keyword>
<dbReference type="GO" id="GO:0006954">
    <property type="term" value="P:inflammatory response"/>
    <property type="evidence" value="ECO:0007669"/>
    <property type="project" value="InterPro"/>
</dbReference>